<dbReference type="AlphaFoldDB" id="A0A916Z8N9"/>
<keyword evidence="2" id="KW-1185">Reference proteome</keyword>
<dbReference type="RefSeq" id="WP_188995017.1">
    <property type="nucleotide sequence ID" value="NZ_BMHP01000003.1"/>
</dbReference>
<dbReference type="Proteomes" id="UP000612456">
    <property type="component" value="Unassembled WGS sequence"/>
</dbReference>
<organism evidence="1 2">
    <name type="scientific">Paenibacillus nasutitermitis</name>
    <dbReference type="NCBI Taxonomy" id="1652958"/>
    <lineage>
        <taxon>Bacteria</taxon>
        <taxon>Bacillati</taxon>
        <taxon>Bacillota</taxon>
        <taxon>Bacilli</taxon>
        <taxon>Bacillales</taxon>
        <taxon>Paenibacillaceae</taxon>
        <taxon>Paenibacillus</taxon>
    </lineage>
</organism>
<comment type="caution">
    <text evidence="1">The sequence shown here is derived from an EMBL/GenBank/DDBJ whole genome shotgun (WGS) entry which is preliminary data.</text>
</comment>
<reference evidence="1" key="1">
    <citation type="journal article" date="2014" name="Int. J. Syst. Evol. Microbiol.">
        <title>Complete genome sequence of Corynebacterium casei LMG S-19264T (=DSM 44701T), isolated from a smear-ripened cheese.</title>
        <authorList>
            <consortium name="US DOE Joint Genome Institute (JGI-PGF)"/>
            <person name="Walter F."/>
            <person name="Albersmeier A."/>
            <person name="Kalinowski J."/>
            <person name="Ruckert C."/>
        </authorList>
    </citation>
    <scope>NUCLEOTIDE SEQUENCE</scope>
    <source>
        <strain evidence="1">CGMCC 1.15178</strain>
    </source>
</reference>
<evidence type="ECO:0000313" key="1">
    <source>
        <dbReference type="EMBL" id="GGD81409.1"/>
    </source>
</evidence>
<gene>
    <name evidence="1" type="ORF">GCM10010911_44430</name>
</gene>
<evidence type="ECO:0000313" key="2">
    <source>
        <dbReference type="Proteomes" id="UP000612456"/>
    </source>
</evidence>
<accession>A0A916Z8N9</accession>
<name>A0A916Z8N9_9BACL</name>
<sequence>MSLLGERAEMPVLQADALWAPPQWALTQRLLIDTLNQAAPEFIARYTRPDGTLIWRDNWPGMDGSDDPYEAFMYLSLLYTIGGSEEVKRLSLFMWEALTWQWTQYGQIHREFDAYYDWMHHGEGYLFFYFLGMSDPQSLKNRQRSVRFANMYTGDDPEAPNYDKELRLIRSPITGSRGPRFDMTEEDWMTHRGVLDDYPAPFEDLEGVDYASGKCRWSDDVIYRQIIQRMNERKAKGDVPLNLNATGLVTHAFLYTADEDYRSWVLGYLEAWKERTDNNGGLTPDNIGLSGIIGEYNDGKWWGGYYGWRWPHGFMTIIEPMINASMNALLLTGDNSQLDLARSQLDMNWSLGKEDEEGNWVTPNKHTDNGWTDYRVPNAVYPVHLWTASMSEEDLQRVRRIAIPEHLKQIDIPSVSGRNPVTRKETKHFNGNLIPWFLFMQGEFPDYPQRALDANYRLIAQQLGKMRSAAGDPAGWDWEDINGIHTWQEMCPVYMESLVQLTFGAPTHISHGGLQQARLRYYDGIGRRPGLPESVSALIDQLSDDSVTVTLINTSLFEEKEIILQGGSFGEHDFLEADLYDETGNRTDTVKVSGKWLLVRLGRGAGVKLALKMKRYANRPSYDTPWQQSESAHLLRGRIQ</sequence>
<dbReference type="Pfam" id="PF26099">
    <property type="entry name" value="DUF8034"/>
    <property type="match status" value="2"/>
</dbReference>
<dbReference type="EMBL" id="BMHP01000003">
    <property type="protein sequence ID" value="GGD81409.1"/>
    <property type="molecule type" value="Genomic_DNA"/>
</dbReference>
<proteinExistence type="predicted"/>
<reference evidence="1" key="2">
    <citation type="submission" date="2020-09" db="EMBL/GenBank/DDBJ databases">
        <authorList>
            <person name="Sun Q."/>
            <person name="Zhou Y."/>
        </authorList>
    </citation>
    <scope>NUCLEOTIDE SEQUENCE</scope>
    <source>
        <strain evidence="1">CGMCC 1.15178</strain>
    </source>
</reference>
<protein>
    <submittedName>
        <fullName evidence="1">Uncharacterized protein</fullName>
    </submittedName>
</protein>
<dbReference type="InterPro" id="IPR058347">
    <property type="entry name" value="DUF8034"/>
</dbReference>